<dbReference type="EC" id="3.1.1.61" evidence="2"/>
<proteinExistence type="predicted"/>
<keyword evidence="1" id="KW-0378">Hydrolase</keyword>
<dbReference type="InterPro" id="IPR035909">
    <property type="entry name" value="CheB_C"/>
</dbReference>
<dbReference type="InterPro" id="IPR000673">
    <property type="entry name" value="Sig_transdc_resp-reg_Me-estase"/>
</dbReference>
<gene>
    <name evidence="5" type="ORF">MNBD_GAMMA15-1683</name>
</gene>
<name>A0A3B0Z213_9ZZZZ</name>
<organism evidence="5">
    <name type="scientific">hydrothermal vent metagenome</name>
    <dbReference type="NCBI Taxonomy" id="652676"/>
    <lineage>
        <taxon>unclassified sequences</taxon>
        <taxon>metagenomes</taxon>
        <taxon>ecological metagenomes</taxon>
    </lineage>
</organism>
<dbReference type="AlphaFoldDB" id="A0A3B0Z213"/>
<accession>A0A3B0Z213</accession>
<dbReference type="Gene3D" id="3.40.50.180">
    <property type="entry name" value="Methylesterase CheB, C-terminal domain"/>
    <property type="match status" value="1"/>
</dbReference>
<dbReference type="SUPFAM" id="SSF52738">
    <property type="entry name" value="Methylesterase CheB, C-terminal domain"/>
    <property type="match status" value="1"/>
</dbReference>
<comment type="catalytic activity">
    <reaction evidence="3">
        <text>[protein]-L-glutamate 5-O-methyl ester + H2O = L-glutamyl-[protein] + methanol + H(+)</text>
        <dbReference type="Rhea" id="RHEA:23236"/>
        <dbReference type="Rhea" id="RHEA-COMP:10208"/>
        <dbReference type="Rhea" id="RHEA-COMP:10311"/>
        <dbReference type="ChEBI" id="CHEBI:15377"/>
        <dbReference type="ChEBI" id="CHEBI:15378"/>
        <dbReference type="ChEBI" id="CHEBI:17790"/>
        <dbReference type="ChEBI" id="CHEBI:29973"/>
        <dbReference type="ChEBI" id="CHEBI:82795"/>
        <dbReference type="EC" id="3.1.1.61"/>
    </reaction>
</comment>
<dbReference type="PROSITE" id="PS50122">
    <property type="entry name" value="CHEB"/>
    <property type="match status" value="1"/>
</dbReference>
<evidence type="ECO:0000256" key="1">
    <source>
        <dbReference type="ARBA" id="ARBA00022801"/>
    </source>
</evidence>
<dbReference type="EMBL" id="UOFN01000127">
    <property type="protein sequence ID" value="VAW80449.1"/>
    <property type="molecule type" value="Genomic_DNA"/>
</dbReference>
<dbReference type="GO" id="GO:0005737">
    <property type="term" value="C:cytoplasm"/>
    <property type="evidence" value="ECO:0007669"/>
    <property type="project" value="InterPro"/>
</dbReference>
<sequence>MDESPEDVLRVAVLARERDRDDFRAVLENEGIDVVLDGILELPLPDSWNGAEVLLVGMDDDLVDRTNVRGVLQQSPVPVLLNHGGIGQGEIWNRRLVGKLQTLARRALPSAQVEAEQSNRPDLRVVEDTLRPDDDPHLWLVVLGGSIGGPRAIAQFLAALPDNIPVVLLVAQHISESYQDLLVEQLDRCSSWPVALLGEEQTLEAGQVWMVPAESMVELDSQSGVKRSGQVWDSIHQPDIDALLDRVADKWSQRCGVIFFSGLGKDGALGCSAVSQHGGFVWTQSAESCTISNLPEAAQRNCPIEFSGTPEELAEQLAYRCQIVQAGIN</sequence>
<protein>
    <recommendedName>
        <fullName evidence="2">protein-glutamate methylesterase</fullName>
        <ecNumber evidence="2">3.1.1.61</ecNumber>
    </recommendedName>
</protein>
<evidence type="ECO:0000256" key="3">
    <source>
        <dbReference type="ARBA" id="ARBA00048267"/>
    </source>
</evidence>
<dbReference type="PANTHER" id="PTHR42872:SF6">
    <property type="entry name" value="PROTEIN-GLUTAMATE METHYLESTERASE_PROTEIN-GLUTAMINE GLUTAMINASE"/>
    <property type="match status" value="1"/>
</dbReference>
<dbReference type="PANTHER" id="PTHR42872">
    <property type="entry name" value="PROTEIN-GLUTAMATE METHYLESTERASE/PROTEIN-GLUTAMINE GLUTAMINASE"/>
    <property type="match status" value="1"/>
</dbReference>
<feature type="domain" description="CheB-type methylesterase" evidence="4">
    <location>
        <begin position="134"/>
        <end position="298"/>
    </location>
</feature>
<evidence type="ECO:0000256" key="2">
    <source>
        <dbReference type="ARBA" id="ARBA00039140"/>
    </source>
</evidence>
<evidence type="ECO:0000259" key="4">
    <source>
        <dbReference type="PROSITE" id="PS50122"/>
    </source>
</evidence>
<dbReference type="GO" id="GO:0000156">
    <property type="term" value="F:phosphorelay response regulator activity"/>
    <property type="evidence" value="ECO:0007669"/>
    <property type="project" value="InterPro"/>
</dbReference>
<evidence type="ECO:0000313" key="5">
    <source>
        <dbReference type="EMBL" id="VAW80449.1"/>
    </source>
</evidence>
<dbReference type="Pfam" id="PF01339">
    <property type="entry name" value="CheB_methylest"/>
    <property type="match status" value="1"/>
</dbReference>
<dbReference type="GO" id="GO:0006935">
    <property type="term" value="P:chemotaxis"/>
    <property type="evidence" value="ECO:0007669"/>
    <property type="project" value="InterPro"/>
</dbReference>
<dbReference type="GO" id="GO:0008984">
    <property type="term" value="F:protein-glutamate methylesterase activity"/>
    <property type="evidence" value="ECO:0007669"/>
    <property type="project" value="UniProtKB-EC"/>
</dbReference>
<reference evidence="5" key="1">
    <citation type="submission" date="2018-06" db="EMBL/GenBank/DDBJ databases">
        <authorList>
            <person name="Zhirakovskaya E."/>
        </authorList>
    </citation>
    <scope>NUCLEOTIDE SEQUENCE</scope>
</reference>